<sequence length="300" mass="33234">MSFVQDYTQTTPSHHYKISPKRMQSQLVMTPSPTPTKKRRGRPPNMATMIPDAQGYSTRFTSISTSNASTSSAAALRNGSPNFSSPLMRVGSRLKTPRKRQRSSDSTITPTSSIRSTNKEHIDFNQFSLPKTHAILQSVLGDDMGSINQLVTPPMQSHSHFPDVLEMTPNVNPSLLLSSPMTQVSDNLAQFISRTPRKPALKEHKTEPCISLTVTSDGKAVIKEKLSFVKQVSYKTTTLTRSPMRPKKHNQSLKLGSDPLLGGFSNSDLLNMTSSSDDNDEDREKEDEIDARQALLRVFG</sequence>
<reference evidence="2 3" key="1">
    <citation type="submission" date="2016-02" db="EMBL/GenBank/DDBJ databases">
        <title>Comparative genomic and transcriptomic foundation for Pichia pastoris.</title>
        <authorList>
            <person name="Love K.R."/>
            <person name="Shah K.A."/>
            <person name="Whittaker C.A."/>
            <person name="Wu J."/>
            <person name="Bartlett M.C."/>
            <person name="Ma D."/>
            <person name="Leeson R.L."/>
            <person name="Priest M."/>
            <person name="Young S.K."/>
            <person name="Love J.C."/>
        </authorList>
    </citation>
    <scope>NUCLEOTIDE SEQUENCE [LARGE SCALE GENOMIC DNA]</scope>
    <source>
        <strain evidence="2 3">ATCC 28485</strain>
    </source>
</reference>
<feature type="compositionally biased region" description="Acidic residues" evidence="1">
    <location>
        <begin position="277"/>
        <end position="289"/>
    </location>
</feature>
<organism evidence="2 3">
    <name type="scientific">Komagataella pastoris</name>
    <name type="common">Yeast</name>
    <name type="synonym">Pichia pastoris</name>
    <dbReference type="NCBI Taxonomy" id="4922"/>
    <lineage>
        <taxon>Eukaryota</taxon>
        <taxon>Fungi</taxon>
        <taxon>Dikarya</taxon>
        <taxon>Ascomycota</taxon>
        <taxon>Saccharomycotina</taxon>
        <taxon>Pichiomycetes</taxon>
        <taxon>Pichiales</taxon>
        <taxon>Pichiaceae</taxon>
        <taxon>Komagataella</taxon>
    </lineage>
</organism>
<keyword evidence="3" id="KW-1185">Reference proteome</keyword>
<gene>
    <name evidence="2" type="ORF">ATY40_BA7500806</name>
</gene>
<evidence type="ECO:0000313" key="3">
    <source>
        <dbReference type="Proteomes" id="UP000094565"/>
    </source>
</evidence>
<dbReference type="EMBL" id="CP014584">
    <property type="protein sequence ID" value="ANZ73627.1"/>
    <property type="molecule type" value="Genomic_DNA"/>
</dbReference>
<feature type="region of interest" description="Disordered" evidence="1">
    <location>
        <begin position="21"/>
        <end position="54"/>
    </location>
</feature>
<accession>A0A1B2J6M6</accession>
<dbReference type="Proteomes" id="UP000094565">
    <property type="component" value="Chromosome 1"/>
</dbReference>
<dbReference type="AlphaFoldDB" id="A0A1B2J6M6"/>
<feature type="region of interest" description="Disordered" evidence="1">
    <location>
        <begin position="70"/>
        <end position="117"/>
    </location>
</feature>
<proteinExistence type="predicted"/>
<feature type="region of interest" description="Disordered" evidence="1">
    <location>
        <begin position="240"/>
        <end position="291"/>
    </location>
</feature>
<protein>
    <submittedName>
        <fullName evidence="2">BA75_00806T0</fullName>
    </submittedName>
</protein>
<evidence type="ECO:0000256" key="1">
    <source>
        <dbReference type="SAM" id="MobiDB-lite"/>
    </source>
</evidence>
<feature type="compositionally biased region" description="Polar residues" evidence="1">
    <location>
        <begin position="264"/>
        <end position="276"/>
    </location>
</feature>
<dbReference type="OrthoDB" id="10319322at2759"/>
<evidence type="ECO:0000313" key="2">
    <source>
        <dbReference type="EMBL" id="ANZ73627.1"/>
    </source>
</evidence>
<name>A0A1B2J6M6_PICPA</name>
<feature type="compositionally biased region" description="Low complexity" evidence="1">
    <location>
        <begin position="104"/>
        <end position="116"/>
    </location>
</feature>